<evidence type="ECO:0000313" key="1">
    <source>
        <dbReference type="EMBL" id="GAA4041769.1"/>
    </source>
</evidence>
<sequence>MVEVVKPLGEGLHLGLYGGIIGHGGGTGSGTRVGNQTKYANYGGSLKLIGAQKKPPYRAAFAVVSVSVAKR</sequence>
<accession>A0ABP7UER7</accession>
<protein>
    <submittedName>
        <fullName evidence="1">Uncharacterized protein</fullName>
    </submittedName>
</protein>
<dbReference type="Proteomes" id="UP001501469">
    <property type="component" value="Unassembled WGS sequence"/>
</dbReference>
<gene>
    <name evidence="1" type="ORF">GCM10022409_29730</name>
</gene>
<organism evidence="1 2">
    <name type="scientific">Hymenobacter glaciei</name>
    <dbReference type="NCBI Taxonomy" id="877209"/>
    <lineage>
        <taxon>Bacteria</taxon>
        <taxon>Pseudomonadati</taxon>
        <taxon>Bacteroidota</taxon>
        <taxon>Cytophagia</taxon>
        <taxon>Cytophagales</taxon>
        <taxon>Hymenobacteraceae</taxon>
        <taxon>Hymenobacter</taxon>
    </lineage>
</organism>
<keyword evidence="2" id="KW-1185">Reference proteome</keyword>
<dbReference type="EMBL" id="BAABDK010000023">
    <property type="protein sequence ID" value="GAA4041769.1"/>
    <property type="molecule type" value="Genomic_DNA"/>
</dbReference>
<proteinExistence type="predicted"/>
<evidence type="ECO:0000313" key="2">
    <source>
        <dbReference type="Proteomes" id="UP001501469"/>
    </source>
</evidence>
<comment type="caution">
    <text evidence="1">The sequence shown here is derived from an EMBL/GenBank/DDBJ whole genome shotgun (WGS) entry which is preliminary data.</text>
</comment>
<reference evidence="2" key="1">
    <citation type="journal article" date="2019" name="Int. J. Syst. Evol. Microbiol.">
        <title>The Global Catalogue of Microorganisms (GCM) 10K type strain sequencing project: providing services to taxonomists for standard genome sequencing and annotation.</title>
        <authorList>
            <consortium name="The Broad Institute Genomics Platform"/>
            <consortium name="The Broad Institute Genome Sequencing Center for Infectious Disease"/>
            <person name="Wu L."/>
            <person name="Ma J."/>
        </authorList>
    </citation>
    <scope>NUCLEOTIDE SEQUENCE [LARGE SCALE GENOMIC DNA]</scope>
    <source>
        <strain evidence="2">JCM 17225</strain>
    </source>
</reference>
<name>A0ABP7UER7_9BACT</name>